<name>A0AA43XKS7_9CLOT</name>
<dbReference type="InterPro" id="IPR004358">
    <property type="entry name" value="Sig_transdc_His_kin-like_C"/>
</dbReference>
<feature type="transmembrane region" description="Helical" evidence="7">
    <location>
        <begin position="85"/>
        <end position="106"/>
    </location>
</feature>
<dbReference type="GO" id="GO:0004673">
    <property type="term" value="F:protein histidine kinase activity"/>
    <property type="evidence" value="ECO:0007669"/>
    <property type="project" value="UniProtKB-EC"/>
</dbReference>
<dbReference type="InterPro" id="IPR005467">
    <property type="entry name" value="His_kinase_dom"/>
</dbReference>
<feature type="transmembrane region" description="Helical" evidence="7">
    <location>
        <begin position="35"/>
        <end position="52"/>
    </location>
</feature>
<feature type="domain" description="Histidine kinase" evidence="8">
    <location>
        <begin position="199"/>
        <end position="426"/>
    </location>
</feature>
<reference evidence="9 10" key="1">
    <citation type="submission" date="2019-04" db="EMBL/GenBank/DDBJ databases">
        <title>Isachenkonia alkalipeptolytica gen. nov. sp. nov. a new anaerobic, alkiliphilic organothrophic bacterium capable to reduce synthesized ferrihydrite isolated from a soda lake.</title>
        <authorList>
            <person name="Toshchakov S.V."/>
            <person name="Zavarzina D.G."/>
            <person name="Zhilina T.N."/>
            <person name="Kostrikina N.A."/>
            <person name="Kublanov I.V."/>
        </authorList>
    </citation>
    <scope>NUCLEOTIDE SEQUENCE [LARGE SCALE GENOMIC DNA]</scope>
    <source>
        <strain evidence="9 10">Z-1701</strain>
    </source>
</reference>
<keyword evidence="10" id="KW-1185">Reference proteome</keyword>
<evidence type="ECO:0000256" key="7">
    <source>
        <dbReference type="SAM" id="Phobius"/>
    </source>
</evidence>
<keyword evidence="7" id="KW-0812">Transmembrane</keyword>
<evidence type="ECO:0000259" key="8">
    <source>
        <dbReference type="PROSITE" id="PS50109"/>
    </source>
</evidence>
<evidence type="ECO:0000256" key="4">
    <source>
        <dbReference type="ARBA" id="ARBA00022679"/>
    </source>
</evidence>
<comment type="catalytic activity">
    <reaction evidence="1">
        <text>ATP + protein L-histidine = ADP + protein N-phospho-L-histidine.</text>
        <dbReference type="EC" id="2.7.13.3"/>
    </reaction>
</comment>
<keyword evidence="5 9" id="KW-0418">Kinase</keyword>
<organism evidence="9 10">
    <name type="scientific">Isachenkonia alkalipeptolytica</name>
    <dbReference type="NCBI Taxonomy" id="2565777"/>
    <lineage>
        <taxon>Bacteria</taxon>
        <taxon>Bacillati</taxon>
        <taxon>Bacillota</taxon>
        <taxon>Clostridia</taxon>
        <taxon>Eubacteriales</taxon>
        <taxon>Clostridiaceae</taxon>
        <taxon>Isachenkonia</taxon>
    </lineage>
</organism>
<dbReference type="SMART" id="SM00387">
    <property type="entry name" value="HATPase_c"/>
    <property type="match status" value="1"/>
</dbReference>
<dbReference type="Proteomes" id="UP000449710">
    <property type="component" value="Unassembled WGS sequence"/>
</dbReference>
<dbReference type="InterPro" id="IPR003594">
    <property type="entry name" value="HATPase_dom"/>
</dbReference>
<evidence type="ECO:0000313" key="9">
    <source>
        <dbReference type="EMBL" id="NBG88074.1"/>
    </source>
</evidence>
<dbReference type="PANTHER" id="PTHR44936:SF9">
    <property type="entry name" value="SENSOR PROTEIN CREC"/>
    <property type="match status" value="1"/>
</dbReference>
<dbReference type="InterPro" id="IPR036890">
    <property type="entry name" value="HATPase_C_sf"/>
</dbReference>
<dbReference type="CDD" id="cd00075">
    <property type="entry name" value="HATPase"/>
    <property type="match status" value="1"/>
</dbReference>
<feature type="transmembrane region" description="Helical" evidence="7">
    <location>
        <begin position="155"/>
        <end position="176"/>
    </location>
</feature>
<accession>A0AA43XKS7</accession>
<evidence type="ECO:0000256" key="5">
    <source>
        <dbReference type="ARBA" id="ARBA00022777"/>
    </source>
</evidence>
<evidence type="ECO:0000256" key="2">
    <source>
        <dbReference type="ARBA" id="ARBA00012438"/>
    </source>
</evidence>
<keyword evidence="7" id="KW-0472">Membrane</keyword>
<keyword evidence="7" id="KW-1133">Transmembrane helix</keyword>
<dbReference type="SUPFAM" id="SSF55874">
    <property type="entry name" value="ATPase domain of HSP90 chaperone/DNA topoisomerase II/histidine kinase"/>
    <property type="match status" value="1"/>
</dbReference>
<dbReference type="PROSITE" id="PS50109">
    <property type="entry name" value="HIS_KIN"/>
    <property type="match status" value="1"/>
</dbReference>
<dbReference type="PRINTS" id="PR00344">
    <property type="entry name" value="BCTRLSENSOR"/>
</dbReference>
<gene>
    <name evidence="9" type="ORF">ISALK_06120</name>
</gene>
<protein>
    <recommendedName>
        <fullName evidence="2">histidine kinase</fullName>
        <ecNumber evidence="2">2.7.13.3</ecNumber>
    </recommendedName>
</protein>
<dbReference type="GO" id="GO:0000160">
    <property type="term" value="P:phosphorelay signal transduction system"/>
    <property type="evidence" value="ECO:0007669"/>
    <property type="project" value="UniProtKB-KW"/>
</dbReference>
<dbReference type="InterPro" id="IPR050980">
    <property type="entry name" value="2C_sensor_his_kinase"/>
</dbReference>
<keyword evidence="3" id="KW-0597">Phosphoprotein</keyword>
<dbReference type="EMBL" id="SUMG01000005">
    <property type="protein sequence ID" value="NBG88074.1"/>
    <property type="molecule type" value="Genomic_DNA"/>
</dbReference>
<sequence length="435" mass="49669">MQRRMKMNKKVLKDVLLVVIFTVFAAQLRVHPFDTTFRIGLGVIVFAMGCLYKKDIPVLWTGVLVSLAILGFRTGMSVWGGDIALSSAFLTHIPGSLYYAFFAALLKYSKVLSLEHQPIQRGIVLGFMDFTSNVFEIMLRFLLLQEWIVGDSIGMHLLSLLIIGMLRMFLVTGLYSTTQNQRLRLMQRAENKKLEELVLLTSSLQAEVFYLQKSAQDMDRLTKESYEIYKSLMEKKERLLGRKALEISRMMHEVKHDYTRINTGLKKLLKTPEHTDYTFSEVLDLSIKVHQNYSIDTDKHIHFTRDLQVDFAPKDPLVWTSILNNIIANGVEAIPRRGNIHIELYEEEKELILKILDNGRGIDPKDSKHIFIPGFSNKLDEASGCYSNGLGLSHVENLVEFFNGSIEVSSEKEKGTTFLIQVAKNNVIRGENSEL</sequence>
<evidence type="ECO:0000313" key="10">
    <source>
        <dbReference type="Proteomes" id="UP000449710"/>
    </source>
</evidence>
<comment type="caution">
    <text evidence="9">The sequence shown here is derived from an EMBL/GenBank/DDBJ whole genome shotgun (WGS) entry which is preliminary data.</text>
</comment>
<dbReference type="EC" id="2.7.13.3" evidence="2"/>
<evidence type="ECO:0000256" key="1">
    <source>
        <dbReference type="ARBA" id="ARBA00000085"/>
    </source>
</evidence>
<dbReference type="PANTHER" id="PTHR44936">
    <property type="entry name" value="SENSOR PROTEIN CREC"/>
    <property type="match status" value="1"/>
</dbReference>
<evidence type="ECO:0000256" key="6">
    <source>
        <dbReference type="ARBA" id="ARBA00023012"/>
    </source>
</evidence>
<keyword evidence="4" id="KW-0808">Transferase</keyword>
<dbReference type="AlphaFoldDB" id="A0AA43XKS7"/>
<keyword evidence="6" id="KW-0902">Two-component regulatory system</keyword>
<feature type="transmembrane region" description="Helical" evidence="7">
    <location>
        <begin position="59"/>
        <end position="79"/>
    </location>
</feature>
<evidence type="ECO:0000256" key="3">
    <source>
        <dbReference type="ARBA" id="ARBA00022553"/>
    </source>
</evidence>
<proteinExistence type="predicted"/>
<dbReference type="Gene3D" id="3.30.565.10">
    <property type="entry name" value="Histidine kinase-like ATPase, C-terminal domain"/>
    <property type="match status" value="1"/>
</dbReference>
<dbReference type="Pfam" id="PF02518">
    <property type="entry name" value="HATPase_c"/>
    <property type="match status" value="1"/>
</dbReference>
<feature type="transmembrane region" description="Helical" evidence="7">
    <location>
        <begin position="122"/>
        <end position="143"/>
    </location>
</feature>